<organism evidence="9 10">
    <name type="scientific">Biomphalaria pfeifferi</name>
    <name type="common">Bloodfluke planorb</name>
    <name type="synonym">Freshwater snail</name>
    <dbReference type="NCBI Taxonomy" id="112525"/>
    <lineage>
        <taxon>Eukaryota</taxon>
        <taxon>Metazoa</taxon>
        <taxon>Spiralia</taxon>
        <taxon>Lophotrochozoa</taxon>
        <taxon>Mollusca</taxon>
        <taxon>Gastropoda</taxon>
        <taxon>Heterobranchia</taxon>
        <taxon>Euthyneura</taxon>
        <taxon>Panpulmonata</taxon>
        <taxon>Hygrophila</taxon>
        <taxon>Lymnaeoidea</taxon>
        <taxon>Planorbidae</taxon>
        <taxon>Biomphalaria</taxon>
    </lineage>
</organism>
<sequence>LAKELKSSFSIIGDRWQDILKSYIGYAIAIAVGIVFIILCPIIGMCFCCCRCCGRCGGARVINEPKEAGFEDVIGRRVSIIVLSVIAVMAITGSALMFATNEQLSKSFQNIKDKDLDTLDDITVYFDSTINQTNILVNDNFNFTLKVLFRDLDNIGYLLGQPIKDDVIQKSGLQDVYNGIDDMDSDANKLNACLTVLVQEKIVLSQLMPIFDTYITDLQNDIDVAISIDSNITTMCPNHQLNKSFDTNELPDEFNKSVVLAAFVQSGVKSLTQQSRHDLNTIPERIQNETAKEREELKTKAGDYTHDVQDITKNLQKIRNDFLGKLDFEDLKSDAKSFLDTGTTYEKYRWYAGIGLACITLIISLLLVSGLLCGFFGGRASIEPTERSSFSNHGGNFLTASNMLFFIFGWLLMLVTTLIFVVGAPVEKFACRTLNDLDLLDQVITDVISSNDGKSWLGDIVYPNKGVNLSVAEVLVACKAGQAAYKALKMEKGNLFNLTQITDYSKTVNIGDKINQFNVDFNGLNITGGEMMRFIDFMSTFEDNMNYSAYNNTLHDNKVNKSITFLTEITTFINSHNASAAKKKLENIHSNLSIEMTHGNGSLLKKSIDNIIQALEDIKSVTTKSPTLKVKSDNLTTSLKIIESNLSQITNETFRNSVNSFESRLRKILDTFTSLVKETVENDLGKCTPLWNIYNSILINSLCDSLVGSLNAWWAALGWTIFFLLLSTCTSVVTSKHFFKMRYSSEISSKPPVDTIVSPEKQKSHPFNNQVFHSDNADKW</sequence>
<dbReference type="PANTHER" id="PTHR22730">
    <property type="entry name" value="PROMININ PROM PROTEIN"/>
    <property type="match status" value="1"/>
</dbReference>
<keyword evidence="10" id="KW-1185">Reference proteome</keyword>
<evidence type="ECO:0000313" key="10">
    <source>
        <dbReference type="Proteomes" id="UP001233172"/>
    </source>
</evidence>
<dbReference type="AlphaFoldDB" id="A0AAD8EZQ3"/>
<keyword evidence="3 8" id="KW-0812">Transmembrane</keyword>
<evidence type="ECO:0000313" key="9">
    <source>
        <dbReference type="EMBL" id="KAK0046472.1"/>
    </source>
</evidence>
<evidence type="ECO:0000256" key="6">
    <source>
        <dbReference type="ARBA" id="ARBA00023180"/>
    </source>
</evidence>
<protein>
    <submittedName>
        <fullName evidence="9">Prominin-1</fullName>
    </submittedName>
</protein>
<feature type="transmembrane region" description="Helical" evidence="8">
    <location>
        <begin position="350"/>
        <end position="376"/>
    </location>
</feature>
<evidence type="ECO:0000256" key="5">
    <source>
        <dbReference type="ARBA" id="ARBA00023136"/>
    </source>
</evidence>
<dbReference type="InterPro" id="IPR008795">
    <property type="entry name" value="Prominin"/>
</dbReference>
<reference evidence="9" key="1">
    <citation type="journal article" date="2023" name="PLoS Negl. Trop. Dis.">
        <title>A genome sequence for Biomphalaria pfeifferi, the major vector snail for the human-infecting parasite Schistosoma mansoni.</title>
        <authorList>
            <person name="Bu L."/>
            <person name="Lu L."/>
            <person name="Laidemitt M.R."/>
            <person name="Zhang S.M."/>
            <person name="Mutuku M."/>
            <person name="Mkoji G."/>
            <person name="Steinauer M."/>
            <person name="Loker E.S."/>
        </authorList>
    </citation>
    <scope>NUCLEOTIDE SEQUENCE</scope>
    <source>
        <strain evidence="9">KasaAsao</strain>
    </source>
</reference>
<dbReference type="EMBL" id="JASAOG010000165">
    <property type="protein sequence ID" value="KAK0046472.1"/>
    <property type="molecule type" value="Genomic_DNA"/>
</dbReference>
<comment type="caution">
    <text evidence="9">The sequence shown here is derived from an EMBL/GenBank/DDBJ whole genome shotgun (WGS) entry which is preliminary data.</text>
</comment>
<comment type="subcellular location">
    <subcellularLocation>
        <location evidence="1">Membrane</location>
        <topology evidence="1">Multi-pass membrane protein</topology>
    </subcellularLocation>
</comment>
<gene>
    <name evidence="9" type="ORF">Bpfe_024120</name>
</gene>
<feature type="transmembrane region" description="Helical" evidence="8">
    <location>
        <begin position="80"/>
        <end position="99"/>
    </location>
</feature>
<keyword evidence="5 8" id="KW-0472">Membrane</keyword>
<name>A0AAD8EZQ3_BIOPF</name>
<dbReference type="Pfam" id="PF05478">
    <property type="entry name" value="Prominin"/>
    <property type="match status" value="1"/>
</dbReference>
<feature type="non-terminal residue" evidence="9">
    <location>
        <position position="780"/>
    </location>
</feature>
<keyword evidence="6" id="KW-0325">Glycoprotein</keyword>
<feature type="transmembrane region" description="Helical" evidence="8">
    <location>
        <begin position="712"/>
        <end position="733"/>
    </location>
</feature>
<evidence type="ECO:0000256" key="3">
    <source>
        <dbReference type="ARBA" id="ARBA00022692"/>
    </source>
</evidence>
<evidence type="ECO:0000256" key="2">
    <source>
        <dbReference type="ARBA" id="ARBA00006058"/>
    </source>
</evidence>
<comment type="similarity">
    <text evidence="2">Belongs to the prominin family.</text>
</comment>
<dbReference type="PANTHER" id="PTHR22730:SF1">
    <property type="entry name" value="PROMININ-LIKE PROTEIN"/>
    <property type="match status" value="1"/>
</dbReference>
<dbReference type="Proteomes" id="UP001233172">
    <property type="component" value="Unassembled WGS sequence"/>
</dbReference>
<feature type="transmembrane region" description="Helical" evidence="8">
    <location>
        <begin position="397"/>
        <end position="422"/>
    </location>
</feature>
<dbReference type="GO" id="GO:0016020">
    <property type="term" value="C:membrane"/>
    <property type="evidence" value="ECO:0007669"/>
    <property type="project" value="UniProtKB-SubCell"/>
</dbReference>
<reference evidence="9" key="2">
    <citation type="submission" date="2023-04" db="EMBL/GenBank/DDBJ databases">
        <authorList>
            <person name="Bu L."/>
            <person name="Lu L."/>
            <person name="Laidemitt M.R."/>
            <person name="Zhang S.M."/>
            <person name="Mutuku M."/>
            <person name="Mkoji G."/>
            <person name="Steinauer M."/>
            <person name="Loker E.S."/>
        </authorList>
    </citation>
    <scope>NUCLEOTIDE SEQUENCE</scope>
    <source>
        <strain evidence="9">KasaAsao</strain>
        <tissue evidence="9">Whole Snail</tissue>
    </source>
</reference>
<proteinExistence type="inferred from homology"/>
<keyword evidence="4 8" id="KW-1133">Transmembrane helix</keyword>
<evidence type="ECO:0000256" key="1">
    <source>
        <dbReference type="ARBA" id="ARBA00004141"/>
    </source>
</evidence>
<evidence type="ECO:0000256" key="4">
    <source>
        <dbReference type="ARBA" id="ARBA00022989"/>
    </source>
</evidence>
<feature type="transmembrane region" description="Helical" evidence="8">
    <location>
        <begin position="23"/>
        <end position="50"/>
    </location>
</feature>
<evidence type="ECO:0000256" key="7">
    <source>
        <dbReference type="SAM" id="MobiDB-lite"/>
    </source>
</evidence>
<accession>A0AAD8EZQ3</accession>
<feature type="region of interest" description="Disordered" evidence="7">
    <location>
        <begin position="759"/>
        <end position="780"/>
    </location>
</feature>
<evidence type="ECO:0000256" key="8">
    <source>
        <dbReference type="SAM" id="Phobius"/>
    </source>
</evidence>